<protein>
    <submittedName>
        <fullName evidence="1">DUF4945 domain-containing protein</fullName>
    </submittedName>
</protein>
<comment type="caution">
    <text evidence="1">The sequence shown here is derived from an EMBL/GenBank/DDBJ whole genome shotgun (WGS) entry which is preliminary data.</text>
</comment>
<evidence type="ECO:0000313" key="1">
    <source>
        <dbReference type="EMBL" id="GAA4801780.1"/>
    </source>
</evidence>
<organism evidence="1 2">
    <name type="scientific">Olivibacter ginsenosidimutans</name>
    <dbReference type="NCBI Taxonomy" id="1176537"/>
    <lineage>
        <taxon>Bacteria</taxon>
        <taxon>Pseudomonadati</taxon>
        <taxon>Bacteroidota</taxon>
        <taxon>Sphingobacteriia</taxon>
        <taxon>Sphingobacteriales</taxon>
        <taxon>Sphingobacteriaceae</taxon>
        <taxon>Olivibacter</taxon>
    </lineage>
</organism>
<accession>A0ABP9BX91</accession>
<dbReference type="PROSITE" id="PS51257">
    <property type="entry name" value="PROKAR_LIPOPROTEIN"/>
    <property type="match status" value="1"/>
</dbReference>
<dbReference type="Proteomes" id="UP001501411">
    <property type="component" value="Unassembled WGS sequence"/>
</dbReference>
<keyword evidence="2" id="KW-1185">Reference proteome</keyword>
<reference evidence="2" key="1">
    <citation type="journal article" date="2019" name="Int. J. Syst. Evol. Microbiol.">
        <title>The Global Catalogue of Microorganisms (GCM) 10K type strain sequencing project: providing services to taxonomists for standard genome sequencing and annotation.</title>
        <authorList>
            <consortium name="The Broad Institute Genomics Platform"/>
            <consortium name="The Broad Institute Genome Sequencing Center for Infectious Disease"/>
            <person name="Wu L."/>
            <person name="Ma J."/>
        </authorList>
    </citation>
    <scope>NUCLEOTIDE SEQUENCE [LARGE SCALE GENOMIC DNA]</scope>
    <source>
        <strain evidence="2">JCM 18200</strain>
    </source>
</reference>
<sequence length="136" mass="15697">MKHLVRVTLLAFIAASLVSCYDRDIIDFKGLNYSLPKVSNLNYTKQEKVVTLTWEIPTAIAAEFKRPLEVDIQKVENDIYREIIVVAGEETTRDVTIDPTKTYRFVVKLSGYLTDEARMEGRSERYYSQAEVIEIK</sequence>
<dbReference type="Pfam" id="PF16303">
    <property type="entry name" value="DUF4945"/>
    <property type="match status" value="1"/>
</dbReference>
<gene>
    <name evidence="1" type="ORF">GCM10023231_33260</name>
</gene>
<proteinExistence type="predicted"/>
<dbReference type="EMBL" id="BAABIQ010000042">
    <property type="protein sequence ID" value="GAA4801780.1"/>
    <property type="molecule type" value="Genomic_DNA"/>
</dbReference>
<dbReference type="RefSeq" id="WP_345233395.1">
    <property type="nucleotide sequence ID" value="NZ_BAABIQ010000042.1"/>
</dbReference>
<name>A0ABP9BX91_9SPHI</name>
<dbReference type="InterPro" id="IPR032544">
    <property type="entry name" value="DUF4945"/>
</dbReference>
<evidence type="ECO:0000313" key="2">
    <source>
        <dbReference type="Proteomes" id="UP001501411"/>
    </source>
</evidence>